<dbReference type="GO" id="GO:0004674">
    <property type="term" value="F:protein serine/threonine kinase activity"/>
    <property type="evidence" value="ECO:0007669"/>
    <property type="project" value="UniProtKB-KW"/>
</dbReference>
<dbReference type="InterPro" id="IPR011009">
    <property type="entry name" value="Kinase-like_dom_sf"/>
</dbReference>
<dbReference type="InterPro" id="IPR008271">
    <property type="entry name" value="Ser/Thr_kinase_AS"/>
</dbReference>
<keyword evidence="4 7" id="KW-0547">Nucleotide-binding</keyword>
<evidence type="ECO:0000256" key="7">
    <source>
        <dbReference type="PROSITE-ProRule" id="PRU10141"/>
    </source>
</evidence>
<dbReference type="EC" id="2.7.11.1" evidence="1"/>
<feature type="binding site" evidence="7">
    <location>
        <position position="42"/>
    </location>
    <ligand>
        <name>ATP</name>
        <dbReference type="ChEBI" id="CHEBI:30616"/>
    </ligand>
</feature>
<feature type="transmembrane region" description="Helical" evidence="9">
    <location>
        <begin position="303"/>
        <end position="322"/>
    </location>
</feature>
<dbReference type="InterPro" id="IPR000719">
    <property type="entry name" value="Prot_kinase_dom"/>
</dbReference>
<keyword evidence="9" id="KW-0472">Membrane</keyword>
<dbReference type="CDD" id="cd14014">
    <property type="entry name" value="STKc_PknB_like"/>
    <property type="match status" value="1"/>
</dbReference>
<feature type="region of interest" description="Disordered" evidence="8">
    <location>
        <begin position="444"/>
        <end position="475"/>
    </location>
</feature>
<evidence type="ECO:0000256" key="6">
    <source>
        <dbReference type="ARBA" id="ARBA00022840"/>
    </source>
</evidence>
<keyword evidence="5 11" id="KW-0418">Kinase</keyword>
<dbReference type="PROSITE" id="PS00107">
    <property type="entry name" value="PROTEIN_KINASE_ATP"/>
    <property type="match status" value="1"/>
</dbReference>
<dbReference type="Gene3D" id="3.30.200.20">
    <property type="entry name" value="Phosphorylase Kinase, domain 1"/>
    <property type="match status" value="1"/>
</dbReference>
<dbReference type="PROSITE" id="PS50011">
    <property type="entry name" value="PROTEIN_KINASE_DOM"/>
    <property type="match status" value="1"/>
</dbReference>
<organism evidence="11 12">
    <name type="scientific">Actinokineospora alba</name>
    <dbReference type="NCBI Taxonomy" id="504798"/>
    <lineage>
        <taxon>Bacteria</taxon>
        <taxon>Bacillati</taxon>
        <taxon>Actinomycetota</taxon>
        <taxon>Actinomycetes</taxon>
        <taxon>Pseudonocardiales</taxon>
        <taxon>Pseudonocardiaceae</taxon>
        <taxon>Actinokineospora</taxon>
    </lineage>
</organism>
<evidence type="ECO:0000256" key="1">
    <source>
        <dbReference type="ARBA" id="ARBA00012513"/>
    </source>
</evidence>
<accession>A0A1H0F065</accession>
<evidence type="ECO:0000313" key="12">
    <source>
        <dbReference type="Proteomes" id="UP000199651"/>
    </source>
</evidence>
<dbReference type="InterPro" id="IPR017441">
    <property type="entry name" value="Protein_kinase_ATP_BS"/>
</dbReference>
<keyword evidence="9" id="KW-1133">Transmembrane helix</keyword>
<evidence type="ECO:0000256" key="5">
    <source>
        <dbReference type="ARBA" id="ARBA00022777"/>
    </source>
</evidence>
<dbReference type="SUPFAM" id="SSF56112">
    <property type="entry name" value="Protein kinase-like (PK-like)"/>
    <property type="match status" value="1"/>
</dbReference>
<gene>
    <name evidence="11" type="ORF">SAMN05192558_101173</name>
</gene>
<evidence type="ECO:0000256" key="2">
    <source>
        <dbReference type="ARBA" id="ARBA00022527"/>
    </source>
</evidence>
<feature type="region of interest" description="Disordered" evidence="8">
    <location>
        <begin position="274"/>
        <end position="297"/>
    </location>
</feature>
<evidence type="ECO:0000256" key="8">
    <source>
        <dbReference type="SAM" id="MobiDB-lite"/>
    </source>
</evidence>
<evidence type="ECO:0000256" key="3">
    <source>
        <dbReference type="ARBA" id="ARBA00022679"/>
    </source>
</evidence>
<feature type="compositionally biased region" description="Acidic residues" evidence="8">
    <location>
        <begin position="466"/>
        <end position="475"/>
    </location>
</feature>
<protein>
    <recommendedName>
        <fullName evidence="1">non-specific serine/threonine protein kinase</fullName>
        <ecNumber evidence="1">2.7.11.1</ecNumber>
    </recommendedName>
</protein>
<dbReference type="AlphaFoldDB" id="A0A1H0F065"/>
<dbReference type="PROSITE" id="PS00108">
    <property type="entry name" value="PROTEIN_KINASE_ST"/>
    <property type="match status" value="1"/>
</dbReference>
<keyword evidence="6 7" id="KW-0067">ATP-binding</keyword>
<dbReference type="SMART" id="SM00220">
    <property type="entry name" value="S_TKc"/>
    <property type="match status" value="1"/>
</dbReference>
<reference evidence="12" key="1">
    <citation type="submission" date="2016-10" db="EMBL/GenBank/DDBJ databases">
        <authorList>
            <person name="Varghese N."/>
            <person name="Submissions S."/>
        </authorList>
    </citation>
    <scope>NUCLEOTIDE SEQUENCE [LARGE SCALE GENOMIC DNA]</scope>
    <source>
        <strain evidence="12">IBRC-M 10655</strain>
    </source>
</reference>
<sequence length="475" mass="49892">MPVIADGLIAGRYRLQSRVGVGGMGEVWQAFDERLSRVVAVKPLVLAPGLSDEQADQARRRAIREGRIAARLQHPGAVTVYDVAEDDGRPVLVMEYVPGRSLAEIIAERGTVPAAEVAAIGAQVAAALAAAHAAGIVHRDVKPANILITDDGAAKITDFGIARALGDVTVTANGILVGTPAFLAPEVARGREPDPTGDVFSLGATLYTALEGRPPFGDGDNAIAVLQTVAAGQFAPSVNGGALGEVVAQLMRVDPAERPTMADAAERLRAVAAGHSPPAPTRVDLRPLPDAPVGPRSRRGGPAVLIAVIAVVGLALLTLVVANRPGEPDQATTVPSASSPPTTAAVTAEDLRRAVAEYYALLPEHTDQAWTRLGPTLRAAGQEQYEKAWKDVKDLTIFSAPRATGADTVTVGLEYTQESRGRLREVHRLVLIVRDGVLLIDADHVQSSERVKEGGPKSEKKKEDKEDKEDDDDGG</sequence>
<evidence type="ECO:0000256" key="4">
    <source>
        <dbReference type="ARBA" id="ARBA00022741"/>
    </source>
</evidence>
<dbReference type="EMBL" id="FNJB01000001">
    <property type="protein sequence ID" value="SDN88067.1"/>
    <property type="molecule type" value="Genomic_DNA"/>
</dbReference>
<dbReference type="Pfam" id="PF00069">
    <property type="entry name" value="Pkinase"/>
    <property type="match status" value="1"/>
</dbReference>
<name>A0A1H0F065_9PSEU</name>
<dbReference type="GO" id="GO:0005524">
    <property type="term" value="F:ATP binding"/>
    <property type="evidence" value="ECO:0007669"/>
    <property type="project" value="UniProtKB-UniRule"/>
</dbReference>
<proteinExistence type="predicted"/>
<feature type="domain" description="Protein kinase" evidence="10">
    <location>
        <begin position="13"/>
        <end position="271"/>
    </location>
</feature>
<dbReference type="Proteomes" id="UP000199651">
    <property type="component" value="Unassembled WGS sequence"/>
</dbReference>
<keyword evidence="12" id="KW-1185">Reference proteome</keyword>
<evidence type="ECO:0000259" key="10">
    <source>
        <dbReference type="PROSITE" id="PS50011"/>
    </source>
</evidence>
<keyword evidence="2 11" id="KW-0723">Serine/threonine-protein kinase</keyword>
<keyword evidence="3" id="KW-0808">Transferase</keyword>
<keyword evidence="9" id="KW-0812">Transmembrane</keyword>
<dbReference type="PANTHER" id="PTHR43289:SF6">
    <property type="entry name" value="SERINE_THREONINE-PROTEIN KINASE NEKL-3"/>
    <property type="match status" value="1"/>
</dbReference>
<dbReference type="Gene3D" id="1.10.510.10">
    <property type="entry name" value="Transferase(Phosphotransferase) domain 1"/>
    <property type="match status" value="1"/>
</dbReference>
<evidence type="ECO:0000256" key="9">
    <source>
        <dbReference type="SAM" id="Phobius"/>
    </source>
</evidence>
<evidence type="ECO:0000313" key="11">
    <source>
        <dbReference type="EMBL" id="SDN88067.1"/>
    </source>
</evidence>
<dbReference type="STRING" id="504798.SAMN05421871_103696"/>
<dbReference type="PANTHER" id="PTHR43289">
    <property type="entry name" value="MITOGEN-ACTIVATED PROTEIN KINASE KINASE KINASE 20-RELATED"/>
    <property type="match status" value="1"/>
</dbReference>
<feature type="compositionally biased region" description="Basic and acidic residues" evidence="8">
    <location>
        <begin position="444"/>
        <end position="465"/>
    </location>
</feature>
<dbReference type="OrthoDB" id="9762169at2"/>